<keyword evidence="2" id="KW-1185">Reference proteome</keyword>
<evidence type="ECO:0000313" key="2">
    <source>
        <dbReference type="Proteomes" id="UP000515154"/>
    </source>
</evidence>
<proteinExistence type="predicted"/>
<gene>
    <name evidence="3" type="primary">LOC115230026</name>
</gene>
<dbReference type="RefSeq" id="XP_029656127.2">
    <property type="nucleotide sequence ID" value="XM_029800267.2"/>
</dbReference>
<evidence type="ECO:0000256" key="1">
    <source>
        <dbReference type="SAM" id="Coils"/>
    </source>
</evidence>
<name>A0A6P7U3L8_9MOLL</name>
<reference evidence="3" key="1">
    <citation type="submission" date="2025-08" db="UniProtKB">
        <authorList>
            <consortium name="RefSeq"/>
        </authorList>
    </citation>
    <scope>IDENTIFICATION</scope>
</reference>
<organism evidence="2 3">
    <name type="scientific">Octopus sinensis</name>
    <name type="common">East Asian common octopus</name>
    <dbReference type="NCBI Taxonomy" id="2607531"/>
    <lineage>
        <taxon>Eukaryota</taxon>
        <taxon>Metazoa</taxon>
        <taxon>Spiralia</taxon>
        <taxon>Lophotrochozoa</taxon>
        <taxon>Mollusca</taxon>
        <taxon>Cephalopoda</taxon>
        <taxon>Coleoidea</taxon>
        <taxon>Octopodiformes</taxon>
        <taxon>Octopoda</taxon>
        <taxon>Incirrata</taxon>
        <taxon>Octopodidae</taxon>
        <taxon>Octopus</taxon>
    </lineage>
</organism>
<keyword evidence="1" id="KW-0175">Coiled coil</keyword>
<dbReference type="AlphaFoldDB" id="A0A6P7U3L8"/>
<dbReference type="KEGG" id="osn:115230026"/>
<protein>
    <submittedName>
        <fullName evidence="3">Uncharacterized protein LOC115230026</fullName>
    </submittedName>
</protein>
<dbReference type="Proteomes" id="UP000515154">
    <property type="component" value="Unplaced"/>
</dbReference>
<feature type="coiled-coil region" evidence="1">
    <location>
        <begin position="5"/>
        <end position="44"/>
    </location>
</feature>
<evidence type="ECO:0000313" key="3">
    <source>
        <dbReference type="RefSeq" id="XP_029656127.2"/>
    </source>
</evidence>
<sequence>MEKRKAEEEKELREIKEYHDKITKREEEERLIHFEKERKRVENIQYELEIRRHAFENKKKYIYKHEDVSTFCPHNSPIVQKESQNDKVVIEKNKQSKLLNRLEAFRTQLNEKKARLENFVDDQKVYSLILFA</sequence>
<accession>A0A6P7U3L8</accession>
<feature type="coiled-coil region" evidence="1">
    <location>
        <begin position="95"/>
        <end position="122"/>
    </location>
</feature>